<dbReference type="Proteomes" id="UP000298030">
    <property type="component" value="Unassembled WGS sequence"/>
</dbReference>
<dbReference type="EMBL" id="QPFP01000099">
    <property type="protein sequence ID" value="TEB21990.1"/>
    <property type="molecule type" value="Genomic_DNA"/>
</dbReference>
<reference evidence="1 2" key="1">
    <citation type="journal article" date="2019" name="Nat. Ecol. Evol.">
        <title>Megaphylogeny resolves global patterns of mushroom evolution.</title>
        <authorList>
            <person name="Varga T."/>
            <person name="Krizsan K."/>
            <person name="Foldi C."/>
            <person name="Dima B."/>
            <person name="Sanchez-Garcia M."/>
            <person name="Sanchez-Ramirez S."/>
            <person name="Szollosi G.J."/>
            <person name="Szarkandi J.G."/>
            <person name="Papp V."/>
            <person name="Albert L."/>
            <person name="Andreopoulos W."/>
            <person name="Angelini C."/>
            <person name="Antonin V."/>
            <person name="Barry K.W."/>
            <person name="Bougher N.L."/>
            <person name="Buchanan P."/>
            <person name="Buyck B."/>
            <person name="Bense V."/>
            <person name="Catcheside P."/>
            <person name="Chovatia M."/>
            <person name="Cooper J."/>
            <person name="Damon W."/>
            <person name="Desjardin D."/>
            <person name="Finy P."/>
            <person name="Geml J."/>
            <person name="Haridas S."/>
            <person name="Hughes K."/>
            <person name="Justo A."/>
            <person name="Karasinski D."/>
            <person name="Kautmanova I."/>
            <person name="Kiss B."/>
            <person name="Kocsube S."/>
            <person name="Kotiranta H."/>
            <person name="LaButti K.M."/>
            <person name="Lechner B.E."/>
            <person name="Liimatainen K."/>
            <person name="Lipzen A."/>
            <person name="Lukacs Z."/>
            <person name="Mihaltcheva S."/>
            <person name="Morgado L.N."/>
            <person name="Niskanen T."/>
            <person name="Noordeloos M.E."/>
            <person name="Ohm R.A."/>
            <person name="Ortiz-Santana B."/>
            <person name="Ovrebo C."/>
            <person name="Racz N."/>
            <person name="Riley R."/>
            <person name="Savchenko A."/>
            <person name="Shiryaev A."/>
            <person name="Soop K."/>
            <person name="Spirin V."/>
            <person name="Szebenyi C."/>
            <person name="Tomsovsky M."/>
            <person name="Tulloss R.E."/>
            <person name="Uehling J."/>
            <person name="Grigoriev I.V."/>
            <person name="Vagvolgyi C."/>
            <person name="Papp T."/>
            <person name="Martin F.M."/>
            <person name="Miettinen O."/>
            <person name="Hibbett D.S."/>
            <person name="Nagy L.G."/>
        </authorList>
    </citation>
    <scope>NUCLEOTIDE SEQUENCE [LARGE SCALE GENOMIC DNA]</scope>
    <source>
        <strain evidence="1 2">FP101781</strain>
    </source>
</reference>
<comment type="caution">
    <text evidence="1">The sequence shown here is derived from an EMBL/GenBank/DDBJ whole genome shotgun (WGS) entry which is preliminary data.</text>
</comment>
<evidence type="ECO:0000313" key="2">
    <source>
        <dbReference type="Proteomes" id="UP000298030"/>
    </source>
</evidence>
<dbReference type="AlphaFoldDB" id="A0A4Y7SJD1"/>
<organism evidence="1 2">
    <name type="scientific">Coprinellus micaceus</name>
    <name type="common">Glistening ink-cap mushroom</name>
    <name type="synonym">Coprinus micaceus</name>
    <dbReference type="NCBI Taxonomy" id="71717"/>
    <lineage>
        <taxon>Eukaryota</taxon>
        <taxon>Fungi</taxon>
        <taxon>Dikarya</taxon>
        <taxon>Basidiomycota</taxon>
        <taxon>Agaricomycotina</taxon>
        <taxon>Agaricomycetes</taxon>
        <taxon>Agaricomycetidae</taxon>
        <taxon>Agaricales</taxon>
        <taxon>Agaricineae</taxon>
        <taxon>Psathyrellaceae</taxon>
        <taxon>Coprinellus</taxon>
    </lineage>
</organism>
<accession>A0A4Y7SJD1</accession>
<name>A0A4Y7SJD1_COPMI</name>
<protein>
    <submittedName>
        <fullName evidence="1">Uncharacterized protein</fullName>
    </submittedName>
</protein>
<proteinExistence type="predicted"/>
<evidence type="ECO:0000313" key="1">
    <source>
        <dbReference type="EMBL" id="TEB21990.1"/>
    </source>
</evidence>
<keyword evidence="2" id="KW-1185">Reference proteome</keyword>
<sequence>MTVPQDFWEELACLPTLEVVHMKWCWMWIVQPFLQAMQMSMTETDPQVLAHARMSNVKHPFPSLKAVILESCEAVFTDLRRGPGRRSRLPSSCLLGHRSPMLGLSGPNAPVPSVHRLPAGVLARLRGSASN</sequence>
<gene>
    <name evidence="1" type="ORF">FA13DRAFT_1527585</name>
</gene>